<evidence type="ECO:0000313" key="2">
    <source>
        <dbReference type="Proteomes" id="UP000265618"/>
    </source>
</evidence>
<evidence type="ECO:0000313" key="1">
    <source>
        <dbReference type="EMBL" id="GIQ86615.1"/>
    </source>
</evidence>
<organism evidence="1 2">
    <name type="scientific">Kipferlia bialata</name>
    <dbReference type="NCBI Taxonomy" id="797122"/>
    <lineage>
        <taxon>Eukaryota</taxon>
        <taxon>Metamonada</taxon>
        <taxon>Carpediemonas-like organisms</taxon>
        <taxon>Kipferlia</taxon>
    </lineage>
</organism>
<dbReference type="EMBL" id="BDIP01002651">
    <property type="protein sequence ID" value="GIQ86615.1"/>
    <property type="molecule type" value="Genomic_DNA"/>
</dbReference>
<protein>
    <submittedName>
        <fullName evidence="1">Uncharacterized protein</fullName>
    </submittedName>
</protein>
<keyword evidence="2" id="KW-1185">Reference proteome</keyword>
<sequence>MSVTIEETVLDTEQQQTVSCRSQSRSYTSIETVQQRRRARCTSQTRAMAQVKDGFDIFHWTLVGGGV</sequence>
<comment type="caution">
    <text evidence="1">The sequence shown here is derived from an EMBL/GenBank/DDBJ whole genome shotgun (WGS) entry which is preliminary data.</text>
</comment>
<accession>A0A9K3D1M6</accession>
<gene>
    <name evidence="1" type="ORF">KIPB_008498</name>
</gene>
<name>A0A9K3D1M6_9EUKA</name>
<proteinExistence type="predicted"/>
<dbReference type="AlphaFoldDB" id="A0A9K3D1M6"/>
<reference evidence="1 2" key="1">
    <citation type="journal article" date="2018" name="PLoS ONE">
        <title>The draft genome of Kipferlia bialata reveals reductive genome evolution in fornicate parasites.</title>
        <authorList>
            <person name="Tanifuji G."/>
            <person name="Takabayashi S."/>
            <person name="Kume K."/>
            <person name="Takagi M."/>
            <person name="Nakayama T."/>
            <person name="Kamikawa R."/>
            <person name="Inagaki Y."/>
            <person name="Hashimoto T."/>
        </authorList>
    </citation>
    <scope>NUCLEOTIDE SEQUENCE [LARGE SCALE GENOMIC DNA]</scope>
    <source>
        <strain evidence="1">NY0173</strain>
    </source>
</reference>
<dbReference type="Proteomes" id="UP000265618">
    <property type="component" value="Unassembled WGS sequence"/>
</dbReference>